<dbReference type="Pfam" id="PF00175">
    <property type="entry name" value="NAD_binding_1"/>
    <property type="match status" value="1"/>
</dbReference>
<dbReference type="Pfam" id="PF00258">
    <property type="entry name" value="Flavodoxin_1"/>
    <property type="match status" value="1"/>
</dbReference>
<evidence type="ECO:0000313" key="16">
    <source>
        <dbReference type="Proteomes" id="UP001479436"/>
    </source>
</evidence>
<keyword evidence="4" id="KW-0285">Flavoprotein</keyword>
<dbReference type="InterPro" id="IPR008254">
    <property type="entry name" value="Flavodoxin/NO_synth"/>
</dbReference>
<keyword evidence="6" id="KW-0949">S-adenosyl-L-methionine</keyword>
<protein>
    <recommendedName>
        <fullName evidence="12">Methionine synthase reductase</fullName>
        <ecNumber evidence="11">1.16.1.8</ecNumber>
    </recommendedName>
</protein>
<evidence type="ECO:0000256" key="2">
    <source>
        <dbReference type="ARBA" id="ARBA00001974"/>
    </source>
</evidence>
<dbReference type="PROSITE" id="PS50902">
    <property type="entry name" value="FLAVODOXIN_LIKE"/>
    <property type="match status" value="1"/>
</dbReference>
<dbReference type="Gene3D" id="3.40.50.360">
    <property type="match status" value="1"/>
</dbReference>
<comment type="caution">
    <text evidence="15">The sequence shown here is derived from an EMBL/GenBank/DDBJ whole genome shotgun (WGS) entry which is preliminary data.</text>
</comment>
<keyword evidence="9" id="KW-0560">Oxidoreductase</keyword>
<evidence type="ECO:0000256" key="6">
    <source>
        <dbReference type="ARBA" id="ARBA00022691"/>
    </source>
</evidence>
<sequence length="679" mass="75663">MTNELSDKITVVFASQTGNAESIARNICDEANARNFQSKCIVADELDKSTLEAENVLVFVVSTTGDGDPPDNSIKFWRQMRKMKSQDILPHIQYTILGLGDTNYDNFCNTAKRLDRKLQEVGANSFYPKGLADDATGLEEIVDPWIEGLWDALTKVCKQNTEADRVDHITSTIDHMNVESSGLSAAETNQLHNGHKISIKEDALSNLSQLTGLPRLPNNVCKIVDSANSEVAKTEHGVPEYLKVPGSVFTGKIKSARVLTSPEAIKRTIHLNVDVSDCKDDLEYAAGDAFGIICPNSDLLVSGIFERLGVSVEESKKVIDIEPLTEGTSLPTHLQAVKSTTIEDIFRYVTDLTSLPKKGFLRMLAEHTSDEIEKKLLLLLCSKQGASEFNSLKEQMPTLLDILSTFPSCKPPIARLIENLPPHQPRYYSVSNSPLKNPKLLSFAFNIVKYTSPEPFNVPKIGVCTPWLDELSGLVQTKEESSIHNPEQGSIPMFLKKAQTPFTLPSNTTTPVIMVGPGTGVAPFVGFCQHRDEQRKIKARMGTLGRNSAMDIENSFGEMWLFYGCRHKERDFLYREELEDMKNRDVIKELAVCFSREAKDGEPKYVQDNLRIHGEEIYKLMTEKNAHFYVCGDAKNMAKGVNEALTDILCEHGGLEKMEAIGKLGEWTKDGRILRDLWA</sequence>
<evidence type="ECO:0000256" key="11">
    <source>
        <dbReference type="ARBA" id="ARBA00039088"/>
    </source>
</evidence>
<evidence type="ECO:0000256" key="1">
    <source>
        <dbReference type="ARBA" id="ARBA00001917"/>
    </source>
</evidence>
<keyword evidence="8" id="KW-0521">NADP</keyword>
<dbReference type="PRINTS" id="PR00369">
    <property type="entry name" value="FLAVODOXIN"/>
</dbReference>
<dbReference type="InterPro" id="IPR001433">
    <property type="entry name" value="OxRdtase_FAD/NAD-bd"/>
</dbReference>
<feature type="domain" description="Flavodoxin-like" evidence="13">
    <location>
        <begin position="9"/>
        <end position="150"/>
    </location>
</feature>
<dbReference type="PROSITE" id="PS51384">
    <property type="entry name" value="FAD_FR"/>
    <property type="match status" value="1"/>
</dbReference>
<reference evidence="15 16" key="1">
    <citation type="submission" date="2023-04" db="EMBL/GenBank/DDBJ databases">
        <title>Genome of Basidiobolus ranarum AG-B5.</title>
        <authorList>
            <person name="Stajich J.E."/>
            <person name="Carter-House D."/>
            <person name="Gryganskyi A."/>
        </authorList>
    </citation>
    <scope>NUCLEOTIDE SEQUENCE [LARGE SCALE GENOMIC DNA]</scope>
    <source>
        <strain evidence="15 16">AG-B5</strain>
    </source>
</reference>
<evidence type="ECO:0000256" key="4">
    <source>
        <dbReference type="ARBA" id="ARBA00022630"/>
    </source>
</evidence>
<dbReference type="InterPro" id="IPR003097">
    <property type="entry name" value="CysJ-like_FAD-binding"/>
</dbReference>
<dbReference type="Proteomes" id="UP001479436">
    <property type="component" value="Unassembled WGS sequence"/>
</dbReference>
<dbReference type="Gene3D" id="2.40.30.10">
    <property type="entry name" value="Translation factors"/>
    <property type="match status" value="1"/>
</dbReference>
<evidence type="ECO:0000259" key="14">
    <source>
        <dbReference type="PROSITE" id="PS51384"/>
    </source>
</evidence>
<dbReference type="InterPro" id="IPR017927">
    <property type="entry name" value="FAD-bd_FR_type"/>
</dbReference>
<dbReference type="InterPro" id="IPR023173">
    <property type="entry name" value="NADPH_Cyt_P450_Rdtase_alpha"/>
</dbReference>
<comment type="cofactor">
    <cofactor evidence="1">
        <name>FMN</name>
        <dbReference type="ChEBI" id="CHEBI:58210"/>
    </cofactor>
</comment>
<dbReference type="InterPro" id="IPR001094">
    <property type="entry name" value="Flavdoxin-like"/>
</dbReference>
<dbReference type="Gene3D" id="1.20.990.10">
    <property type="entry name" value="NADPH-cytochrome p450 Reductase, Chain A, domain 3"/>
    <property type="match status" value="1"/>
</dbReference>
<gene>
    <name evidence="15" type="ORF">K7432_000036</name>
</gene>
<dbReference type="Gene3D" id="3.40.50.80">
    <property type="entry name" value="Nucleotide-binding domain of ferredoxin-NADP reductase (FNR) module"/>
    <property type="match status" value="1"/>
</dbReference>
<evidence type="ECO:0000256" key="10">
    <source>
        <dbReference type="ARBA" id="ARBA00023167"/>
    </source>
</evidence>
<proteinExistence type="predicted"/>
<evidence type="ECO:0000256" key="5">
    <source>
        <dbReference type="ARBA" id="ARBA00022643"/>
    </source>
</evidence>
<evidence type="ECO:0000256" key="7">
    <source>
        <dbReference type="ARBA" id="ARBA00022827"/>
    </source>
</evidence>
<evidence type="ECO:0000256" key="12">
    <source>
        <dbReference type="ARBA" id="ARBA00040659"/>
    </source>
</evidence>
<keyword evidence="7" id="KW-0274">FAD</keyword>
<name>A0ABR2X543_9FUNG</name>
<keyword evidence="16" id="KW-1185">Reference proteome</keyword>
<organism evidence="15 16">
    <name type="scientific">Basidiobolus ranarum</name>
    <dbReference type="NCBI Taxonomy" id="34480"/>
    <lineage>
        <taxon>Eukaryota</taxon>
        <taxon>Fungi</taxon>
        <taxon>Fungi incertae sedis</taxon>
        <taxon>Zoopagomycota</taxon>
        <taxon>Entomophthoromycotina</taxon>
        <taxon>Basidiobolomycetes</taxon>
        <taxon>Basidiobolales</taxon>
        <taxon>Basidiobolaceae</taxon>
        <taxon>Basidiobolus</taxon>
    </lineage>
</organism>
<dbReference type="PRINTS" id="PR00371">
    <property type="entry name" value="FPNCR"/>
</dbReference>
<keyword evidence="3" id="KW-0028">Amino-acid biosynthesis</keyword>
<evidence type="ECO:0000313" key="15">
    <source>
        <dbReference type="EMBL" id="KAK9768909.1"/>
    </source>
</evidence>
<dbReference type="PANTHER" id="PTHR19384:SF84">
    <property type="entry name" value="METHIONINE SYNTHASE REDUCTASE"/>
    <property type="match status" value="1"/>
</dbReference>
<dbReference type="EMBL" id="JASJQH010000001">
    <property type="protein sequence ID" value="KAK9768909.1"/>
    <property type="molecule type" value="Genomic_DNA"/>
</dbReference>
<dbReference type="InterPro" id="IPR039261">
    <property type="entry name" value="FNR_nucleotide-bd"/>
</dbReference>
<evidence type="ECO:0000256" key="8">
    <source>
        <dbReference type="ARBA" id="ARBA00022857"/>
    </source>
</evidence>
<evidence type="ECO:0000256" key="9">
    <source>
        <dbReference type="ARBA" id="ARBA00023002"/>
    </source>
</evidence>
<comment type="cofactor">
    <cofactor evidence="2">
        <name>FAD</name>
        <dbReference type="ChEBI" id="CHEBI:57692"/>
    </cofactor>
</comment>
<keyword evidence="10" id="KW-0486">Methionine biosynthesis</keyword>
<evidence type="ECO:0000259" key="13">
    <source>
        <dbReference type="PROSITE" id="PS50902"/>
    </source>
</evidence>
<dbReference type="EC" id="1.16.1.8" evidence="11"/>
<evidence type="ECO:0000256" key="3">
    <source>
        <dbReference type="ARBA" id="ARBA00022605"/>
    </source>
</evidence>
<dbReference type="SUPFAM" id="SSF63380">
    <property type="entry name" value="Riboflavin synthase domain-like"/>
    <property type="match status" value="1"/>
</dbReference>
<keyword evidence="5" id="KW-0288">FMN</keyword>
<dbReference type="SUPFAM" id="SSF52218">
    <property type="entry name" value="Flavoproteins"/>
    <property type="match status" value="1"/>
</dbReference>
<dbReference type="InterPro" id="IPR001709">
    <property type="entry name" value="Flavoprot_Pyr_Nucl_cyt_Rdtase"/>
</dbReference>
<dbReference type="InterPro" id="IPR017938">
    <property type="entry name" value="Riboflavin_synthase-like_b-brl"/>
</dbReference>
<dbReference type="InterPro" id="IPR029039">
    <property type="entry name" value="Flavoprotein-like_sf"/>
</dbReference>
<dbReference type="Pfam" id="PF00667">
    <property type="entry name" value="FAD_binding_1"/>
    <property type="match status" value="1"/>
</dbReference>
<dbReference type="PANTHER" id="PTHR19384">
    <property type="entry name" value="NITRIC OXIDE SYNTHASE-RELATED"/>
    <property type="match status" value="1"/>
</dbReference>
<accession>A0ABR2X543</accession>
<dbReference type="SUPFAM" id="SSF52343">
    <property type="entry name" value="Ferredoxin reductase-like, C-terminal NADP-linked domain"/>
    <property type="match status" value="1"/>
</dbReference>
<feature type="domain" description="FAD-binding FR-type" evidence="14">
    <location>
        <begin position="246"/>
        <end position="505"/>
    </location>
</feature>